<dbReference type="AlphaFoldDB" id="A0A3P9C4G5"/>
<keyword evidence="3" id="KW-1185">Reference proteome</keyword>
<evidence type="ECO:0000313" key="2">
    <source>
        <dbReference type="Ensembl" id="ENSMZEP00005017173.1"/>
    </source>
</evidence>
<sequence length="587" mass="67473">MDTTPDSLQDRFSSLESQPSFLPANDVVAIAEDAQTNQSEKSDAPVQAKTVEQSEAATNSMNEMESNAHTSPDNQPQKTGPADTPAQRPASEDNKSTTPQSASSKGTKATTAKDPKEKTLKNQKEADNAKKPKQDQNANVAANAKQSKENTLTIYFHAVLSKDFGFDPEEDLIFIRAGSCIGKWEDNAAELFVTRDLGEHGFLVEGSLPASKKEAVSASIPYKYVVYRNKKETYEYEYIYKMDSTHTTNRCLFVKEHLINDDGDWHQYDDIICVKPSKNVLERLVEKFWPEKRKDLIQGREIAGNIMLETIFDLLRSWTETNLRSFLVQLNQFIQVYGDPFVFEEKQKKWYSLKYGEEDVSLQYFFTKYRGYGQVMATSADLFLFLYYILGEKNNRSHLMEVDALLIRSCLYLMSLDELIECSTELKAELLDMLHVFLNKVPQDITGGNMQDADKNKALMNCILQMWNNVISIHFKDEDCTKEWRQTLTMDFEGKYRQGYPLDQIEFYCTKIEDLSDSHPHVAASIERCALEAVTYLCQDLDLHYSYRFKINSKFGKLISAIIQKSWPRDKKYRAFEIAKKNFYHNI</sequence>
<dbReference type="GO" id="GO:0004842">
    <property type="term" value="F:ubiquitin-protein transferase activity"/>
    <property type="evidence" value="ECO:0007669"/>
    <property type="project" value="InterPro"/>
</dbReference>
<feature type="region of interest" description="Disordered" evidence="1">
    <location>
        <begin position="1"/>
        <end position="145"/>
    </location>
</feature>
<evidence type="ECO:0008006" key="4">
    <source>
        <dbReference type="Google" id="ProtNLM"/>
    </source>
</evidence>
<dbReference type="Proteomes" id="UP000265160">
    <property type="component" value="LG4"/>
</dbReference>
<dbReference type="Ensembl" id="ENSMZET00005017720.1">
    <property type="protein sequence ID" value="ENSMZEP00005017173.1"/>
    <property type="gene ID" value="ENSMZEG00005012902.1"/>
</dbReference>
<dbReference type="STRING" id="106582.ENSMZEP00005017173"/>
<reference evidence="2 3" key="1">
    <citation type="journal article" date="2014" name="Nature">
        <title>The genomic substrate for adaptive radiation in African cichlid fish.</title>
        <authorList>
            <person name="Brawand D."/>
            <person name="Wagner C.E."/>
            <person name="Li Y.I."/>
            <person name="Malinsky M."/>
            <person name="Keller I."/>
            <person name="Fan S."/>
            <person name="Simakov O."/>
            <person name="Ng A.Y."/>
            <person name="Lim Z.W."/>
            <person name="Bezault E."/>
            <person name="Turner-Maier J."/>
            <person name="Johnson J."/>
            <person name="Alcazar R."/>
            <person name="Noh H.J."/>
            <person name="Russell P."/>
            <person name="Aken B."/>
            <person name="Alfoldi J."/>
            <person name="Amemiya C."/>
            <person name="Azzouzi N."/>
            <person name="Baroiller J.F."/>
            <person name="Barloy-Hubler F."/>
            <person name="Berlin A."/>
            <person name="Bloomquist R."/>
            <person name="Carleton K.L."/>
            <person name="Conte M.A."/>
            <person name="D'Cotta H."/>
            <person name="Eshel O."/>
            <person name="Gaffney L."/>
            <person name="Galibert F."/>
            <person name="Gante H.F."/>
            <person name="Gnerre S."/>
            <person name="Greuter L."/>
            <person name="Guyon R."/>
            <person name="Haddad N.S."/>
            <person name="Haerty W."/>
            <person name="Harris R.M."/>
            <person name="Hofmann H.A."/>
            <person name="Hourlier T."/>
            <person name="Hulata G."/>
            <person name="Jaffe D.B."/>
            <person name="Lara M."/>
            <person name="Lee A.P."/>
            <person name="MacCallum I."/>
            <person name="Mwaiko S."/>
            <person name="Nikaido M."/>
            <person name="Nishihara H."/>
            <person name="Ozouf-Costaz C."/>
            <person name="Penman D.J."/>
            <person name="Przybylski D."/>
            <person name="Rakotomanga M."/>
            <person name="Renn S.C.P."/>
            <person name="Ribeiro F.J."/>
            <person name="Ron M."/>
            <person name="Salzburger W."/>
            <person name="Sanchez-Pulido L."/>
            <person name="Santos M.E."/>
            <person name="Searle S."/>
            <person name="Sharpe T."/>
            <person name="Swofford R."/>
            <person name="Tan F.J."/>
            <person name="Williams L."/>
            <person name="Young S."/>
            <person name="Yin S."/>
            <person name="Okada N."/>
            <person name="Kocher T.D."/>
            <person name="Miska E.A."/>
            <person name="Lander E.S."/>
            <person name="Venkatesh B."/>
            <person name="Fernald R.D."/>
            <person name="Meyer A."/>
            <person name="Ponting C.P."/>
            <person name="Streelman J.T."/>
            <person name="Lindblad-Toh K."/>
            <person name="Seehausen O."/>
            <person name="Di Palma F."/>
        </authorList>
    </citation>
    <scope>NUCLEOTIDE SEQUENCE</scope>
</reference>
<organism evidence="2 3">
    <name type="scientific">Maylandia zebra</name>
    <name type="common">zebra mbuna</name>
    <dbReference type="NCBI Taxonomy" id="106582"/>
    <lineage>
        <taxon>Eukaryota</taxon>
        <taxon>Metazoa</taxon>
        <taxon>Chordata</taxon>
        <taxon>Craniata</taxon>
        <taxon>Vertebrata</taxon>
        <taxon>Euteleostomi</taxon>
        <taxon>Actinopterygii</taxon>
        <taxon>Neopterygii</taxon>
        <taxon>Teleostei</taxon>
        <taxon>Neoteleostei</taxon>
        <taxon>Acanthomorphata</taxon>
        <taxon>Ovalentaria</taxon>
        <taxon>Cichlomorphae</taxon>
        <taxon>Cichliformes</taxon>
        <taxon>Cichlidae</taxon>
        <taxon>African cichlids</taxon>
        <taxon>Pseudocrenilabrinae</taxon>
        <taxon>Haplochromini</taxon>
        <taxon>Maylandia</taxon>
        <taxon>Maylandia zebra complex</taxon>
    </lineage>
</organism>
<dbReference type="GO" id="GO:0005829">
    <property type="term" value="C:cytosol"/>
    <property type="evidence" value="ECO:0007669"/>
    <property type="project" value="TreeGrafter"/>
</dbReference>
<proteinExistence type="predicted"/>
<dbReference type="GO" id="GO:2000051">
    <property type="term" value="P:negative regulation of non-canonical Wnt signaling pathway"/>
    <property type="evidence" value="ECO:0007669"/>
    <property type="project" value="TreeGrafter"/>
</dbReference>
<feature type="compositionally biased region" description="Polar residues" evidence="1">
    <location>
        <begin position="96"/>
        <end position="110"/>
    </location>
</feature>
<dbReference type="InterPro" id="IPR031248">
    <property type="entry name" value="RNF213"/>
</dbReference>
<evidence type="ECO:0000313" key="3">
    <source>
        <dbReference type="Proteomes" id="UP000265160"/>
    </source>
</evidence>
<dbReference type="GO" id="GO:0002040">
    <property type="term" value="P:sprouting angiogenesis"/>
    <property type="evidence" value="ECO:0007669"/>
    <property type="project" value="TreeGrafter"/>
</dbReference>
<dbReference type="PANTHER" id="PTHR22605:SF18">
    <property type="entry name" value="E3 UBIQUITIN-PROTEIN LIGASE RNF213-ALPHA"/>
    <property type="match status" value="1"/>
</dbReference>
<dbReference type="GeneTree" id="ENSGT00940000166332"/>
<feature type="compositionally biased region" description="Basic and acidic residues" evidence="1">
    <location>
        <begin position="111"/>
        <end position="134"/>
    </location>
</feature>
<dbReference type="PANTHER" id="PTHR22605">
    <property type="entry name" value="RZ-TYPE DOMAIN-CONTAINING PROTEIN"/>
    <property type="match status" value="1"/>
</dbReference>
<dbReference type="GO" id="GO:0016887">
    <property type="term" value="F:ATP hydrolysis activity"/>
    <property type="evidence" value="ECO:0007669"/>
    <property type="project" value="InterPro"/>
</dbReference>
<reference evidence="2" key="2">
    <citation type="submission" date="2025-08" db="UniProtKB">
        <authorList>
            <consortium name="Ensembl"/>
        </authorList>
    </citation>
    <scope>IDENTIFICATION</scope>
</reference>
<evidence type="ECO:0000256" key="1">
    <source>
        <dbReference type="SAM" id="MobiDB-lite"/>
    </source>
</evidence>
<feature type="compositionally biased region" description="Polar residues" evidence="1">
    <location>
        <begin position="50"/>
        <end position="78"/>
    </location>
</feature>
<feature type="compositionally biased region" description="Polar residues" evidence="1">
    <location>
        <begin position="1"/>
        <end position="20"/>
    </location>
</feature>
<reference evidence="2" key="3">
    <citation type="submission" date="2025-09" db="UniProtKB">
        <authorList>
            <consortium name="Ensembl"/>
        </authorList>
    </citation>
    <scope>IDENTIFICATION</scope>
</reference>
<dbReference type="GO" id="GO:0006511">
    <property type="term" value="P:ubiquitin-dependent protein catabolic process"/>
    <property type="evidence" value="ECO:0007669"/>
    <property type="project" value="TreeGrafter"/>
</dbReference>
<name>A0A3P9C4G5_9CICH</name>
<dbReference type="GO" id="GO:0005730">
    <property type="term" value="C:nucleolus"/>
    <property type="evidence" value="ECO:0007669"/>
    <property type="project" value="TreeGrafter"/>
</dbReference>
<dbReference type="GO" id="GO:0016020">
    <property type="term" value="C:membrane"/>
    <property type="evidence" value="ECO:0007669"/>
    <property type="project" value="TreeGrafter"/>
</dbReference>
<accession>A0A3P9C4G5</accession>
<protein>
    <recommendedName>
        <fullName evidence="4">CBM20 domain-containing protein</fullName>
    </recommendedName>
</protein>